<reference evidence="9 10" key="1">
    <citation type="journal article" date="2013" name="Stand. Genomic Sci.">
        <title>Genomic Encyclopedia of Type Strains, Phase I: The one thousand microbial genomes (KMG-I) project.</title>
        <authorList>
            <person name="Kyrpides N.C."/>
            <person name="Woyke T."/>
            <person name="Eisen J.A."/>
            <person name="Garrity G."/>
            <person name="Lilburn T.G."/>
            <person name="Beck B.J."/>
            <person name="Whitman W.B."/>
            <person name="Hugenholtz P."/>
            <person name="Klenk H.P."/>
        </authorList>
    </citation>
    <scope>NUCLEOTIDE SEQUENCE [LARGE SCALE GENOMIC DNA]</scope>
    <source>
        <strain evidence="9 10">DSM 13484</strain>
    </source>
</reference>
<accession>A0A562STF3</accession>
<feature type="domain" description="Beta-xylosidase C-terminal Concanavalin A-like" evidence="8">
    <location>
        <begin position="355"/>
        <end position="550"/>
    </location>
</feature>
<sequence>MRNNLFVWAYRCVSLYLLAACSSSYAQQHPYPGDPYVSKVWVADQGDGTYKNPILFADYSDPDVVRVGDDFYMTASSFNCTPGLPVLHSKDLVNWTLIGHALPEQVPVSWYNKPQHGNGVWAPAIRYHKGEFYIYYPDPDFGIYVVKAQHAAGPWSEPVLVDSGKGLIDPCPLWDNDGRAYLVHGWAASRAEINSILTVKRLSADGMKVMDAGVHVFDGHGKHPTLEGPKFYKRNGYYYIWAPGGGVTQGWQVVMRSRDIYGPYEDRIVLAQGNTPVNGPHQGAWVTTQAGEDWFIHFQDRGAYGRITHLQPVRWTNDWPVIGTDPDGDGKGAPVLTHKKPDVGKSYPVITPQESDEFNGRQPGLQWQWHANPDIRWSALIPGSGYLRLFAVRRPEGSKNCWDVPNLFLQKFPAPDFMATTVVKLTADIAQKQAGLIVMGGDYAYVALQQEGDTYTLRQVICKGAEKGGEEKEFDKKEMRENQVYLRVQVKGPDAQCTFSYSLDGRRYQPLGSSFQATPDKWIGAKVGIFCNGPHEAKNGGYADFDWFRVTR</sequence>
<evidence type="ECO:0000313" key="10">
    <source>
        <dbReference type="Proteomes" id="UP000316778"/>
    </source>
</evidence>
<dbReference type="InterPro" id="IPR023296">
    <property type="entry name" value="Glyco_hydro_beta-prop_sf"/>
</dbReference>
<dbReference type="Proteomes" id="UP000316778">
    <property type="component" value="Unassembled WGS sequence"/>
</dbReference>
<evidence type="ECO:0000256" key="1">
    <source>
        <dbReference type="ARBA" id="ARBA00009865"/>
    </source>
</evidence>
<evidence type="ECO:0000256" key="6">
    <source>
        <dbReference type="RuleBase" id="RU361187"/>
    </source>
</evidence>
<keyword evidence="3 6" id="KW-0326">Glycosidase</keyword>
<evidence type="ECO:0000256" key="7">
    <source>
        <dbReference type="SAM" id="SignalP"/>
    </source>
</evidence>
<evidence type="ECO:0000256" key="5">
    <source>
        <dbReference type="PIRSR" id="PIRSR606710-2"/>
    </source>
</evidence>
<dbReference type="OrthoDB" id="9801455at2"/>
<dbReference type="EMBL" id="VLLG01000005">
    <property type="protein sequence ID" value="TWI84050.1"/>
    <property type="molecule type" value="Genomic_DNA"/>
</dbReference>
<evidence type="ECO:0000256" key="2">
    <source>
        <dbReference type="ARBA" id="ARBA00022801"/>
    </source>
</evidence>
<feature type="signal peptide" evidence="7">
    <location>
        <begin position="1"/>
        <end position="26"/>
    </location>
</feature>
<dbReference type="Pfam" id="PF04616">
    <property type="entry name" value="Glyco_hydro_43"/>
    <property type="match status" value="1"/>
</dbReference>
<dbReference type="PANTHER" id="PTHR42812:SF12">
    <property type="entry name" value="BETA-XYLOSIDASE-RELATED"/>
    <property type="match status" value="1"/>
</dbReference>
<gene>
    <name evidence="9" type="ORF">LX66_4412</name>
</gene>
<dbReference type="RefSeq" id="WP_145717578.1">
    <property type="nucleotide sequence ID" value="NZ_BAAAFY010000002.1"/>
</dbReference>
<dbReference type="PANTHER" id="PTHR42812">
    <property type="entry name" value="BETA-XYLOSIDASE"/>
    <property type="match status" value="1"/>
</dbReference>
<feature type="chain" id="PRO_5021972595" evidence="7">
    <location>
        <begin position="27"/>
        <end position="552"/>
    </location>
</feature>
<evidence type="ECO:0000259" key="8">
    <source>
        <dbReference type="Pfam" id="PF17851"/>
    </source>
</evidence>
<evidence type="ECO:0000256" key="4">
    <source>
        <dbReference type="PIRSR" id="PIRSR606710-1"/>
    </source>
</evidence>
<evidence type="ECO:0000313" key="9">
    <source>
        <dbReference type="EMBL" id="TWI84050.1"/>
    </source>
</evidence>
<keyword evidence="10" id="KW-1185">Reference proteome</keyword>
<organism evidence="9 10">
    <name type="scientific">Chitinophaga japonensis</name>
    <name type="common">Flexibacter japonensis</name>
    <dbReference type="NCBI Taxonomy" id="104662"/>
    <lineage>
        <taxon>Bacteria</taxon>
        <taxon>Pseudomonadati</taxon>
        <taxon>Bacteroidota</taxon>
        <taxon>Chitinophagia</taxon>
        <taxon>Chitinophagales</taxon>
        <taxon>Chitinophagaceae</taxon>
        <taxon>Chitinophaga</taxon>
    </lineage>
</organism>
<dbReference type="CDD" id="cd09001">
    <property type="entry name" value="GH43_FsAxh1-like"/>
    <property type="match status" value="1"/>
</dbReference>
<feature type="site" description="Important for catalytic activity, responsible for pKa modulation of the active site Glu and correct orientation of both the proton donor and substrate" evidence="5">
    <location>
        <position position="169"/>
    </location>
</feature>
<dbReference type="GO" id="GO:0005975">
    <property type="term" value="P:carbohydrate metabolic process"/>
    <property type="evidence" value="ECO:0007669"/>
    <property type="project" value="InterPro"/>
</dbReference>
<dbReference type="InterPro" id="IPR041542">
    <property type="entry name" value="GH43_C2"/>
</dbReference>
<feature type="active site" description="Proton donor" evidence="4">
    <location>
        <position position="227"/>
    </location>
</feature>
<comment type="similarity">
    <text evidence="1 6">Belongs to the glycosyl hydrolase 43 family.</text>
</comment>
<dbReference type="SUPFAM" id="SSF49899">
    <property type="entry name" value="Concanavalin A-like lectins/glucanases"/>
    <property type="match status" value="1"/>
</dbReference>
<dbReference type="GO" id="GO:0004553">
    <property type="term" value="F:hydrolase activity, hydrolyzing O-glycosyl compounds"/>
    <property type="evidence" value="ECO:0007669"/>
    <property type="project" value="InterPro"/>
</dbReference>
<name>A0A562STF3_CHIJA</name>
<dbReference type="Gene3D" id="2.115.10.20">
    <property type="entry name" value="Glycosyl hydrolase domain, family 43"/>
    <property type="match status" value="1"/>
</dbReference>
<dbReference type="SUPFAM" id="SSF75005">
    <property type="entry name" value="Arabinanase/levansucrase/invertase"/>
    <property type="match status" value="1"/>
</dbReference>
<dbReference type="InterPro" id="IPR013320">
    <property type="entry name" value="ConA-like_dom_sf"/>
</dbReference>
<feature type="active site" description="Proton acceptor" evidence="4">
    <location>
        <position position="61"/>
    </location>
</feature>
<dbReference type="AlphaFoldDB" id="A0A562STF3"/>
<evidence type="ECO:0000256" key="3">
    <source>
        <dbReference type="ARBA" id="ARBA00023295"/>
    </source>
</evidence>
<dbReference type="InterPro" id="IPR051795">
    <property type="entry name" value="Glycosyl_Hydrlase_43"/>
</dbReference>
<proteinExistence type="inferred from homology"/>
<protein>
    <submittedName>
        <fullName evidence="9">Beta-xylosidase</fullName>
    </submittedName>
</protein>
<keyword evidence="7" id="KW-0732">Signal</keyword>
<dbReference type="Pfam" id="PF17851">
    <property type="entry name" value="GH43_C2"/>
    <property type="match status" value="1"/>
</dbReference>
<dbReference type="Gene3D" id="2.60.120.200">
    <property type="match status" value="1"/>
</dbReference>
<dbReference type="InterPro" id="IPR006710">
    <property type="entry name" value="Glyco_hydro_43"/>
</dbReference>
<comment type="caution">
    <text evidence="9">The sequence shown here is derived from an EMBL/GenBank/DDBJ whole genome shotgun (WGS) entry which is preliminary data.</text>
</comment>
<keyword evidence="2 6" id="KW-0378">Hydrolase</keyword>